<dbReference type="SUPFAM" id="SSF48452">
    <property type="entry name" value="TPR-like"/>
    <property type="match status" value="1"/>
</dbReference>
<evidence type="ECO:0000256" key="1">
    <source>
        <dbReference type="ARBA" id="ARBA00004442"/>
    </source>
</evidence>
<dbReference type="EMBL" id="JAPDPJ010000022">
    <property type="protein sequence ID" value="MCW3787001.1"/>
    <property type="molecule type" value="Genomic_DNA"/>
</dbReference>
<reference evidence="8" key="1">
    <citation type="submission" date="2022-10" db="EMBL/GenBank/DDBJ databases">
        <authorList>
            <person name="Yu W.X."/>
        </authorList>
    </citation>
    <scope>NUCLEOTIDE SEQUENCE</scope>
    <source>
        <strain evidence="8">AAT</strain>
    </source>
</reference>
<evidence type="ECO:0000256" key="3">
    <source>
        <dbReference type="ARBA" id="ARBA00022729"/>
    </source>
</evidence>
<evidence type="ECO:0000259" key="7">
    <source>
        <dbReference type="Pfam" id="PF14322"/>
    </source>
</evidence>
<keyword evidence="3" id="KW-0732">Signal</keyword>
<comment type="caution">
    <text evidence="8">The sequence shown here is derived from an EMBL/GenBank/DDBJ whole genome shotgun (WGS) entry which is preliminary data.</text>
</comment>
<proteinExistence type="inferred from homology"/>
<evidence type="ECO:0000313" key="9">
    <source>
        <dbReference type="Proteomes" id="UP001209229"/>
    </source>
</evidence>
<sequence length="494" mass="57237">MQKIRIIILLISSCFIFSCTDWMETEPTSTVISEDYWQSKENVESSLIAIYQSLQDDAVNKMFLWGEIRGDMLTDMDKISDNLLHILEGDIEETNSICNWSAFYNTINYCNTVIAHASDVLELDETFTQSELDAALGEAYGMRALMYFYLVRSFRDVPLVTWSYSTDEEEFFISKDKESEIYAQIIDDLIFSINNSYDAYGTNEETKGRLTSFAARAILADVYLWNDDFDGCLTQCDAIINSGQFGLIEGDNNWFSTMFGQGNCTESIFELNFDNSHTNPLYTLFDYDNHRQLCVSEKVYNDLFVIGKDTDTDSIDVRGDRASYRSSRSNSVWKYLGLNRSTVRSETESYCNYIFYRYSDVLLMKAEASILKGDNETALALINKIRDRANADDMTAQEPSDKKDFLEYLLNERAREFAFEGKRWFDVLRVSRHENNSYTNYLYRMVKEAAPAAKRNTVLAKYQDEDYRYLPIFIDELEVNPQLEQNPYWADASN</sequence>
<dbReference type="RefSeq" id="WP_301190566.1">
    <property type="nucleotide sequence ID" value="NZ_JAPDPJ010000022.1"/>
</dbReference>
<evidence type="ECO:0000313" key="8">
    <source>
        <dbReference type="EMBL" id="MCW3787001.1"/>
    </source>
</evidence>
<dbReference type="AlphaFoldDB" id="A0AAE3M4A6"/>
<dbReference type="InterPro" id="IPR012944">
    <property type="entry name" value="SusD_RagB_dom"/>
</dbReference>
<dbReference type="Pfam" id="PF07980">
    <property type="entry name" value="SusD_RagB"/>
    <property type="match status" value="1"/>
</dbReference>
<dbReference type="GO" id="GO:0009279">
    <property type="term" value="C:cell outer membrane"/>
    <property type="evidence" value="ECO:0007669"/>
    <property type="project" value="UniProtKB-SubCell"/>
</dbReference>
<accession>A0AAE3M4A6</accession>
<keyword evidence="4" id="KW-0472">Membrane</keyword>
<evidence type="ECO:0000256" key="5">
    <source>
        <dbReference type="ARBA" id="ARBA00023237"/>
    </source>
</evidence>
<name>A0AAE3M4A6_9BACT</name>
<dbReference type="PROSITE" id="PS51257">
    <property type="entry name" value="PROKAR_LIPOPROTEIN"/>
    <property type="match status" value="1"/>
</dbReference>
<dbReference type="Proteomes" id="UP001209229">
    <property type="component" value="Unassembled WGS sequence"/>
</dbReference>
<comment type="similarity">
    <text evidence="2">Belongs to the SusD family.</text>
</comment>
<dbReference type="CDD" id="cd08977">
    <property type="entry name" value="SusD"/>
    <property type="match status" value="1"/>
</dbReference>
<evidence type="ECO:0000256" key="2">
    <source>
        <dbReference type="ARBA" id="ARBA00006275"/>
    </source>
</evidence>
<evidence type="ECO:0000256" key="4">
    <source>
        <dbReference type="ARBA" id="ARBA00023136"/>
    </source>
</evidence>
<dbReference type="InterPro" id="IPR011990">
    <property type="entry name" value="TPR-like_helical_dom_sf"/>
</dbReference>
<gene>
    <name evidence="8" type="ORF">OM075_11010</name>
</gene>
<protein>
    <submittedName>
        <fullName evidence="8">RagB/SusD family nutrient uptake outer membrane protein</fullName>
    </submittedName>
</protein>
<keyword evidence="9" id="KW-1185">Reference proteome</keyword>
<evidence type="ECO:0000259" key="6">
    <source>
        <dbReference type="Pfam" id="PF07980"/>
    </source>
</evidence>
<comment type="subcellular location">
    <subcellularLocation>
        <location evidence="1">Cell outer membrane</location>
    </subcellularLocation>
</comment>
<dbReference type="Pfam" id="PF14322">
    <property type="entry name" value="SusD-like_3"/>
    <property type="match status" value="1"/>
</dbReference>
<dbReference type="InterPro" id="IPR033985">
    <property type="entry name" value="SusD-like_N"/>
</dbReference>
<keyword evidence="5" id="KW-0998">Cell outer membrane</keyword>
<dbReference type="Gene3D" id="1.25.40.390">
    <property type="match status" value="1"/>
</dbReference>
<organism evidence="8 9">
    <name type="scientific">Plebeiibacterium sediminum</name>
    <dbReference type="NCBI Taxonomy" id="2992112"/>
    <lineage>
        <taxon>Bacteria</taxon>
        <taxon>Pseudomonadati</taxon>
        <taxon>Bacteroidota</taxon>
        <taxon>Bacteroidia</taxon>
        <taxon>Marinilabiliales</taxon>
        <taxon>Marinilabiliaceae</taxon>
        <taxon>Plebeiibacterium</taxon>
    </lineage>
</organism>
<feature type="domain" description="RagB/SusD" evidence="6">
    <location>
        <begin position="299"/>
        <end position="489"/>
    </location>
</feature>
<feature type="domain" description="SusD-like N-terminal" evidence="7">
    <location>
        <begin position="21"/>
        <end position="224"/>
    </location>
</feature>